<keyword evidence="1" id="KW-0472">Membrane</keyword>
<dbReference type="EMBL" id="BQKI01000001">
    <property type="protein sequence ID" value="GJM86443.1"/>
    <property type="molecule type" value="Genomic_DNA"/>
</dbReference>
<comment type="caution">
    <text evidence="2">The sequence shown here is derived from an EMBL/GenBank/DDBJ whole genome shotgun (WGS) entry which is preliminary data.</text>
</comment>
<dbReference type="AlphaFoldDB" id="A0AAV5BJD3"/>
<feature type="transmembrane region" description="Helical" evidence="1">
    <location>
        <begin position="51"/>
        <end position="73"/>
    </location>
</feature>
<gene>
    <name evidence="2" type="primary">ga02302</name>
    <name evidence="2" type="ORF">PR202_ga02302</name>
</gene>
<sequence>MPRRALTRGRHPPPTASCVFLPQISPHQTPPVLCSFRTQSLGNLRAARQTLAAAAAAMAFLAYAAAASLRAPIHPAASLRRRSVLATAVKATSNSESNSPHPILSSLRLAASAAVLLAATSPALACAPSPSPPAPAALTDTSSPDEAVAEAESSHAFEELIAETAALVRSGDADQARERLSSAASWVDESCAGLLAAQTLFVDGKVEEAIAAVEELAQKDPSDYRTLFCQGMMYFALGRTEESVSALERCREVAGGKSVPDFSKVLSPADVAVADAEAGAEEVQA</sequence>
<dbReference type="InterPro" id="IPR011990">
    <property type="entry name" value="TPR-like_helical_dom_sf"/>
</dbReference>
<dbReference type="Proteomes" id="UP001054889">
    <property type="component" value="Unassembled WGS sequence"/>
</dbReference>
<reference evidence="2" key="2">
    <citation type="submission" date="2021-12" db="EMBL/GenBank/DDBJ databases">
        <title>Resequencing data analysis of finger millet.</title>
        <authorList>
            <person name="Hatakeyama M."/>
            <person name="Aluri S."/>
            <person name="Balachadran M.T."/>
            <person name="Sivarajan S.R."/>
            <person name="Poveda L."/>
            <person name="Shimizu-Inatsugi R."/>
            <person name="Schlapbach R."/>
            <person name="Sreeman S.M."/>
            <person name="Shimizu K.K."/>
        </authorList>
    </citation>
    <scope>NUCLEOTIDE SEQUENCE</scope>
</reference>
<keyword evidence="1" id="KW-0812">Transmembrane</keyword>
<evidence type="ECO:0000313" key="2">
    <source>
        <dbReference type="EMBL" id="GJM86443.1"/>
    </source>
</evidence>
<evidence type="ECO:0000313" key="3">
    <source>
        <dbReference type="Proteomes" id="UP001054889"/>
    </source>
</evidence>
<dbReference type="SUPFAM" id="SSF48452">
    <property type="entry name" value="TPR-like"/>
    <property type="match status" value="1"/>
</dbReference>
<evidence type="ECO:0000256" key="1">
    <source>
        <dbReference type="SAM" id="Phobius"/>
    </source>
</evidence>
<keyword evidence="1" id="KW-1133">Transmembrane helix</keyword>
<organism evidence="2 3">
    <name type="scientific">Eleusine coracana subsp. coracana</name>
    <dbReference type="NCBI Taxonomy" id="191504"/>
    <lineage>
        <taxon>Eukaryota</taxon>
        <taxon>Viridiplantae</taxon>
        <taxon>Streptophyta</taxon>
        <taxon>Embryophyta</taxon>
        <taxon>Tracheophyta</taxon>
        <taxon>Spermatophyta</taxon>
        <taxon>Magnoliopsida</taxon>
        <taxon>Liliopsida</taxon>
        <taxon>Poales</taxon>
        <taxon>Poaceae</taxon>
        <taxon>PACMAD clade</taxon>
        <taxon>Chloridoideae</taxon>
        <taxon>Cynodonteae</taxon>
        <taxon>Eleusininae</taxon>
        <taxon>Eleusine</taxon>
    </lineage>
</organism>
<reference evidence="2" key="1">
    <citation type="journal article" date="2018" name="DNA Res.">
        <title>Multiple hybrid de novo genome assembly of finger millet, an orphan allotetraploid crop.</title>
        <authorList>
            <person name="Hatakeyama M."/>
            <person name="Aluri S."/>
            <person name="Balachadran M.T."/>
            <person name="Sivarajan S.R."/>
            <person name="Patrignani A."/>
            <person name="Gruter S."/>
            <person name="Poveda L."/>
            <person name="Shimizu-Inatsugi R."/>
            <person name="Baeten J."/>
            <person name="Francoijs K.J."/>
            <person name="Nataraja K.N."/>
            <person name="Reddy Y.A.N."/>
            <person name="Phadnis S."/>
            <person name="Ravikumar R.L."/>
            <person name="Schlapbach R."/>
            <person name="Sreeman S.M."/>
            <person name="Shimizu K.K."/>
        </authorList>
    </citation>
    <scope>NUCLEOTIDE SEQUENCE</scope>
</reference>
<proteinExistence type="predicted"/>
<protein>
    <submittedName>
        <fullName evidence="2">Uncharacterized protein</fullName>
    </submittedName>
</protein>
<accession>A0AAV5BJD3</accession>
<name>A0AAV5BJD3_ELECO</name>
<keyword evidence="3" id="KW-1185">Reference proteome</keyword>
<dbReference type="Gene3D" id="1.25.40.10">
    <property type="entry name" value="Tetratricopeptide repeat domain"/>
    <property type="match status" value="1"/>
</dbReference>